<name>A0A1Q9D7Q4_SYMMI</name>
<protein>
    <submittedName>
        <fullName evidence="1">Uncharacterized protein</fullName>
    </submittedName>
</protein>
<gene>
    <name evidence="1" type="ORF">AK812_SmicGene27133</name>
</gene>
<dbReference type="Proteomes" id="UP000186817">
    <property type="component" value="Unassembled WGS sequence"/>
</dbReference>
<comment type="caution">
    <text evidence="1">The sequence shown here is derived from an EMBL/GenBank/DDBJ whole genome shotgun (WGS) entry which is preliminary data.</text>
</comment>
<keyword evidence="2" id="KW-1185">Reference proteome</keyword>
<dbReference type="AlphaFoldDB" id="A0A1Q9D7Q4"/>
<proteinExistence type="predicted"/>
<accession>A0A1Q9D7Q4</accession>
<dbReference type="EMBL" id="LSRX01000676">
    <property type="protein sequence ID" value="OLP91189.1"/>
    <property type="molecule type" value="Genomic_DNA"/>
</dbReference>
<organism evidence="1 2">
    <name type="scientific">Symbiodinium microadriaticum</name>
    <name type="common">Dinoflagellate</name>
    <name type="synonym">Zooxanthella microadriatica</name>
    <dbReference type="NCBI Taxonomy" id="2951"/>
    <lineage>
        <taxon>Eukaryota</taxon>
        <taxon>Sar</taxon>
        <taxon>Alveolata</taxon>
        <taxon>Dinophyceae</taxon>
        <taxon>Suessiales</taxon>
        <taxon>Symbiodiniaceae</taxon>
        <taxon>Symbiodinium</taxon>
    </lineage>
</organism>
<sequence length="142" mass="15684">MLRSAGWKFVAPDIAVIAFASRCPDQMQLRTIVGCIAKPSRQFDAKWTLLLGTSACVSCCRWAASGFGLQLTNIDQHFWELLTHAKEPQGVVPFLGGQCFSEDVRSLRIGLDILQLDVVFIKHFGDGTQVDFVSASDVPQLR</sequence>
<reference evidence="1 2" key="1">
    <citation type="submission" date="2016-02" db="EMBL/GenBank/DDBJ databases">
        <title>Genome analysis of coral dinoflagellate symbionts highlights evolutionary adaptations to a symbiotic lifestyle.</title>
        <authorList>
            <person name="Aranda M."/>
            <person name="Li Y."/>
            <person name="Liew Y.J."/>
            <person name="Baumgarten S."/>
            <person name="Simakov O."/>
            <person name="Wilson M."/>
            <person name="Piel J."/>
            <person name="Ashoor H."/>
            <person name="Bougouffa S."/>
            <person name="Bajic V.B."/>
            <person name="Ryu T."/>
            <person name="Ravasi T."/>
            <person name="Bayer T."/>
            <person name="Micklem G."/>
            <person name="Kim H."/>
            <person name="Bhak J."/>
            <person name="Lajeunesse T.C."/>
            <person name="Voolstra C.R."/>
        </authorList>
    </citation>
    <scope>NUCLEOTIDE SEQUENCE [LARGE SCALE GENOMIC DNA]</scope>
    <source>
        <strain evidence="1 2">CCMP2467</strain>
    </source>
</reference>
<evidence type="ECO:0000313" key="2">
    <source>
        <dbReference type="Proteomes" id="UP000186817"/>
    </source>
</evidence>
<evidence type="ECO:0000313" key="1">
    <source>
        <dbReference type="EMBL" id="OLP91189.1"/>
    </source>
</evidence>